<keyword evidence="1" id="KW-0808">Transferase</keyword>
<dbReference type="PANTHER" id="PTHR28629:SF4">
    <property type="entry name" value="TRIOKINASE_FMN CYCLASE"/>
    <property type="match status" value="1"/>
</dbReference>
<comment type="caution">
    <text evidence="5">The sequence shown here is derived from an EMBL/GenBank/DDBJ whole genome shotgun (WGS) entry which is preliminary data.</text>
</comment>
<evidence type="ECO:0000256" key="1">
    <source>
        <dbReference type="ARBA" id="ARBA00022679"/>
    </source>
</evidence>
<evidence type="ECO:0000259" key="4">
    <source>
        <dbReference type="PROSITE" id="PS51480"/>
    </source>
</evidence>
<accession>A0A317ZUB0</accession>
<evidence type="ECO:0000256" key="2">
    <source>
        <dbReference type="ARBA" id="ARBA00022777"/>
    </source>
</evidence>
<feature type="region of interest" description="Disordered" evidence="3">
    <location>
        <begin position="209"/>
        <end position="239"/>
    </location>
</feature>
<feature type="compositionally biased region" description="Low complexity" evidence="3">
    <location>
        <begin position="209"/>
        <end position="231"/>
    </location>
</feature>
<sequence length="239" mass="24393">MTSLADTEFVVHSIAQTAVDNEKEFGDLDAVVGDGDFGYSLARGFEIVLADWDSFDRSSPSAFLQKVGMVISGRIGGTSGPIWGTAFLRASMALKGKEQVSGSDAVALLRAAIDGIKARGNSDVGDKTLLDALVPMTDALEAEVAAGSDAATALHRMAAAARSSSDQTSMMQARRGRASYTGERSIGSPDPGAVAVAVILERLSTEWDAQAGTAGSAPGSSGSSGSLGEGSVQSTPDTE</sequence>
<dbReference type="PANTHER" id="PTHR28629">
    <property type="entry name" value="TRIOKINASE/FMN CYCLASE"/>
    <property type="match status" value="1"/>
</dbReference>
<evidence type="ECO:0000313" key="6">
    <source>
        <dbReference type="Proteomes" id="UP000246722"/>
    </source>
</evidence>
<proteinExistence type="predicted"/>
<feature type="region of interest" description="Disordered" evidence="3">
    <location>
        <begin position="161"/>
        <end position="188"/>
    </location>
</feature>
<dbReference type="InterPro" id="IPR004007">
    <property type="entry name" value="DhaL_dom"/>
</dbReference>
<protein>
    <submittedName>
        <fullName evidence="5">Dihydroxyacetone kinase subunit L</fullName>
    </submittedName>
</protein>
<dbReference type="AlphaFoldDB" id="A0A317ZUB0"/>
<organism evidence="5 6">
    <name type="scientific">Cryobacterium arcticum</name>
    <dbReference type="NCBI Taxonomy" id="670052"/>
    <lineage>
        <taxon>Bacteria</taxon>
        <taxon>Bacillati</taxon>
        <taxon>Actinomycetota</taxon>
        <taxon>Actinomycetes</taxon>
        <taxon>Micrococcales</taxon>
        <taxon>Microbacteriaceae</taxon>
        <taxon>Cryobacterium</taxon>
    </lineage>
</organism>
<evidence type="ECO:0000313" key="5">
    <source>
        <dbReference type="EMBL" id="PXA70823.1"/>
    </source>
</evidence>
<dbReference type="Gene3D" id="1.25.40.340">
    <property type="match status" value="1"/>
</dbReference>
<dbReference type="InterPro" id="IPR036117">
    <property type="entry name" value="DhaL_dom_sf"/>
</dbReference>
<dbReference type="Proteomes" id="UP000246722">
    <property type="component" value="Unassembled WGS sequence"/>
</dbReference>
<dbReference type="RefSeq" id="WP_110126201.1">
    <property type="nucleotide sequence ID" value="NZ_QHLY01000007.1"/>
</dbReference>
<dbReference type="InterPro" id="IPR050861">
    <property type="entry name" value="Dihydroxyacetone_Kinase"/>
</dbReference>
<dbReference type="SMART" id="SM01120">
    <property type="entry name" value="Dak2"/>
    <property type="match status" value="1"/>
</dbReference>
<dbReference type="PROSITE" id="PS51480">
    <property type="entry name" value="DHAL"/>
    <property type="match status" value="1"/>
</dbReference>
<name>A0A317ZUB0_9MICO</name>
<dbReference type="NCBIfam" id="TIGR02365">
    <property type="entry name" value="dha_L_ycgS"/>
    <property type="match status" value="1"/>
</dbReference>
<feature type="compositionally biased region" description="Polar residues" evidence="3">
    <location>
        <begin position="162"/>
        <end position="171"/>
    </location>
</feature>
<dbReference type="GO" id="GO:0005829">
    <property type="term" value="C:cytosol"/>
    <property type="evidence" value="ECO:0007669"/>
    <property type="project" value="TreeGrafter"/>
</dbReference>
<dbReference type="FunFam" id="1.25.40.340:FF:000002">
    <property type="entry name" value="Dihydroxyacetone kinase, L subunit"/>
    <property type="match status" value="1"/>
</dbReference>
<keyword evidence="2 5" id="KW-0418">Kinase</keyword>
<dbReference type="SUPFAM" id="SSF101473">
    <property type="entry name" value="DhaL-like"/>
    <property type="match status" value="1"/>
</dbReference>
<dbReference type="GO" id="GO:0019563">
    <property type="term" value="P:glycerol catabolic process"/>
    <property type="evidence" value="ECO:0007669"/>
    <property type="project" value="TreeGrafter"/>
</dbReference>
<gene>
    <name evidence="5" type="primary">dhaL</name>
    <name evidence="5" type="ORF">CTB96_07100</name>
</gene>
<dbReference type="EMBL" id="QHLY01000007">
    <property type="protein sequence ID" value="PXA70823.1"/>
    <property type="molecule type" value="Genomic_DNA"/>
</dbReference>
<evidence type="ECO:0000256" key="3">
    <source>
        <dbReference type="SAM" id="MobiDB-lite"/>
    </source>
</evidence>
<reference evidence="5 6" key="1">
    <citation type="submission" date="2018-05" db="EMBL/GenBank/DDBJ databases">
        <title>Genetic diversity of glacier-inhabiting Cryobacterium bacteria in China and description of Cryobacterium mengkeensis sp. nov. and Arthrobacter glacialis sp. nov.</title>
        <authorList>
            <person name="Liu Q."/>
            <person name="Xin Y.-H."/>
        </authorList>
    </citation>
    <scope>NUCLEOTIDE SEQUENCE [LARGE SCALE GENOMIC DNA]</scope>
    <source>
        <strain evidence="5 6">SK-1</strain>
    </source>
</reference>
<dbReference type="InterPro" id="IPR012737">
    <property type="entry name" value="DhaK_L_YcgS"/>
</dbReference>
<dbReference type="OrthoDB" id="9800291at2"/>
<feature type="domain" description="DhaL" evidence="4">
    <location>
        <begin position="5"/>
        <end position="205"/>
    </location>
</feature>
<keyword evidence="6" id="KW-1185">Reference proteome</keyword>
<dbReference type="GO" id="GO:0004371">
    <property type="term" value="F:glycerone kinase activity"/>
    <property type="evidence" value="ECO:0007669"/>
    <property type="project" value="InterPro"/>
</dbReference>
<dbReference type="Pfam" id="PF02734">
    <property type="entry name" value="Dak2"/>
    <property type="match status" value="1"/>
</dbReference>